<dbReference type="RefSeq" id="XP_036534220.1">
    <property type="nucleotide sequence ID" value="XM_036674895.1"/>
</dbReference>
<evidence type="ECO:0000313" key="1">
    <source>
        <dbReference type="EMBL" id="KAF5592024.1"/>
    </source>
</evidence>
<comment type="caution">
    <text evidence="1">The sequence shown here is derived from an EMBL/GenBank/DDBJ whole genome shotgun (WGS) entry which is preliminary data.</text>
</comment>
<accession>A0A8H5UN02</accession>
<proteinExistence type="predicted"/>
<dbReference type="Proteomes" id="UP000547976">
    <property type="component" value="Unassembled WGS sequence"/>
</dbReference>
<evidence type="ECO:0000313" key="2">
    <source>
        <dbReference type="Proteomes" id="UP000547976"/>
    </source>
</evidence>
<keyword evidence="2" id="KW-1185">Reference proteome</keyword>
<dbReference type="GeneID" id="59309613"/>
<organism evidence="1 2">
    <name type="scientific">Gibberella subglutinans</name>
    <name type="common">Fusarium subglutinans</name>
    <dbReference type="NCBI Taxonomy" id="42677"/>
    <lineage>
        <taxon>Eukaryota</taxon>
        <taxon>Fungi</taxon>
        <taxon>Dikarya</taxon>
        <taxon>Ascomycota</taxon>
        <taxon>Pezizomycotina</taxon>
        <taxon>Sordariomycetes</taxon>
        <taxon>Hypocreomycetidae</taxon>
        <taxon>Hypocreales</taxon>
        <taxon>Nectriaceae</taxon>
        <taxon>Fusarium</taxon>
        <taxon>Fusarium fujikuroi species complex</taxon>
    </lineage>
</organism>
<sequence>MKVPNNCKNNRPSFEDAAASCTSLVAEPVDTLDHALRTKASLKPARTTLERLLIRLPQRAQASPSIIAATATLTQVLMIRRAPSFDPRELLGVCKKCKQQRMAKNIACKGIINGLKVLLSNGVSGVSHRDTNFSAKTKILGNSEGNEYLACLQTCYIAPKRFWRGAAEECEDDIGNGHLQCWLYHCAIVS</sequence>
<dbReference type="AlphaFoldDB" id="A0A8H5UN02"/>
<reference evidence="1 2" key="1">
    <citation type="submission" date="2020-05" db="EMBL/GenBank/DDBJ databases">
        <title>Identification and distribution of gene clusters putatively required for synthesis of sphingolipid metabolism inhibitors in phylogenetically diverse species of the filamentous fungus Fusarium.</title>
        <authorList>
            <person name="Kim H.-S."/>
            <person name="Busman M."/>
            <person name="Brown D.W."/>
            <person name="Divon H."/>
            <person name="Uhlig S."/>
            <person name="Proctor R.H."/>
        </authorList>
    </citation>
    <scope>NUCLEOTIDE SEQUENCE [LARGE SCALE GENOMIC DNA]</scope>
    <source>
        <strain evidence="1 2">NRRL 66333</strain>
    </source>
</reference>
<gene>
    <name evidence="1" type="ORF">FSUBG_10328</name>
</gene>
<protein>
    <submittedName>
        <fullName evidence="1">Uncharacterized protein</fullName>
    </submittedName>
</protein>
<name>A0A8H5UN02_GIBSU</name>
<dbReference type="EMBL" id="JAAOAV010000177">
    <property type="protein sequence ID" value="KAF5592024.1"/>
    <property type="molecule type" value="Genomic_DNA"/>
</dbReference>